<dbReference type="PANTHER" id="PTHR42760:SF133">
    <property type="entry name" value="3-OXOACYL-[ACYL-CARRIER-PROTEIN] REDUCTASE"/>
    <property type="match status" value="1"/>
</dbReference>
<proteinExistence type="inferred from homology"/>
<protein>
    <submittedName>
        <fullName evidence="3">3-ketoacyl-ACP reductase</fullName>
    </submittedName>
</protein>
<keyword evidence="4" id="KW-1185">Reference proteome</keyword>
<evidence type="ECO:0000256" key="2">
    <source>
        <dbReference type="ARBA" id="ARBA00023002"/>
    </source>
</evidence>
<evidence type="ECO:0000313" key="3">
    <source>
        <dbReference type="EMBL" id="SAL60025.1"/>
    </source>
</evidence>
<dbReference type="PRINTS" id="PR00080">
    <property type="entry name" value="SDRFAMILY"/>
</dbReference>
<dbReference type="PRINTS" id="PR00081">
    <property type="entry name" value="GDHRDH"/>
</dbReference>
<dbReference type="Pfam" id="PF13561">
    <property type="entry name" value="adh_short_C2"/>
    <property type="match status" value="1"/>
</dbReference>
<dbReference type="PROSITE" id="PS00061">
    <property type="entry name" value="ADH_SHORT"/>
    <property type="match status" value="1"/>
</dbReference>
<accession>A0A158IU46</accession>
<dbReference type="InterPro" id="IPR020904">
    <property type="entry name" value="Sc_DH/Rdtase_CS"/>
</dbReference>
<dbReference type="InterPro" id="IPR002347">
    <property type="entry name" value="SDR_fam"/>
</dbReference>
<dbReference type="FunFam" id="3.40.50.720:FF:000084">
    <property type="entry name" value="Short-chain dehydrogenase reductase"/>
    <property type="match status" value="1"/>
</dbReference>
<dbReference type="PANTHER" id="PTHR42760">
    <property type="entry name" value="SHORT-CHAIN DEHYDROGENASES/REDUCTASES FAMILY MEMBER"/>
    <property type="match status" value="1"/>
</dbReference>
<dbReference type="Proteomes" id="UP000054740">
    <property type="component" value="Unassembled WGS sequence"/>
</dbReference>
<dbReference type="RefSeq" id="WP_053569939.1">
    <property type="nucleotide sequence ID" value="NZ_FCNY02000016.1"/>
</dbReference>
<evidence type="ECO:0000256" key="1">
    <source>
        <dbReference type="ARBA" id="ARBA00006484"/>
    </source>
</evidence>
<dbReference type="GO" id="GO:0016616">
    <property type="term" value="F:oxidoreductase activity, acting on the CH-OH group of donors, NAD or NADP as acceptor"/>
    <property type="evidence" value="ECO:0007669"/>
    <property type="project" value="TreeGrafter"/>
</dbReference>
<dbReference type="AlphaFoldDB" id="A0A158IU46"/>
<name>A0A158IU46_CABCO</name>
<reference evidence="4" key="1">
    <citation type="submission" date="2016-01" db="EMBL/GenBank/DDBJ databases">
        <authorList>
            <person name="Peeters C."/>
        </authorList>
    </citation>
    <scope>NUCLEOTIDE SEQUENCE [LARGE SCALE GENOMIC DNA]</scope>
</reference>
<dbReference type="Gene3D" id="3.40.50.720">
    <property type="entry name" value="NAD(P)-binding Rossmann-like Domain"/>
    <property type="match status" value="1"/>
</dbReference>
<keyword evidence="2" id="KW-0560">Oxidoreductase</keyword>
<organism evidence="3 4">
    <name type="scientific">Caballeronia cordobensis</name>
    <name type="common">Burkholderia cordobensis</name>
    <dbReference type="NCBI Taxonomy" id="1353886"/>
    <lineage>
        <taxon>Bacteria</taxon>
        <taxon>Pseudomonadati</taxon>
        <taxon>Pseudomonadota</taxon>
        <taxon>Betaproteobacteria</taxon>
        <taxon>Burkholderiales</taxon>
        <taxon>Burkholderiaceae</taxon>
        <taxon>Caballeronia</taxon>
    </lineage>
</organism>
<dbReference type="NCBIfam" id="NF009386">
    <property type="entry name" value="PRK12745.1"/>
    <property type="match status" value="1"/>
</dbReference>
<comment type="similarity">
    <text evidence="1">Belongs to the short-chain dehydrogenases/reductases (SDR) family.</text>
</comment>
<sequence>MATSSPVLTPRRERPLALVTGARRGIGASIAAELARRGFDLALIDIDDGAHDTMAAVESHGVRARFYRHDLADSGGHRALVEHVVSDCGPIACLVNNAGVSAEMRGDLLELGEASYDRVVDINMRGTFFLTQAVARHMAAHASEHARSIVTVSSVSAELASTERGEYCMSKAGLGMLTKLFALRLAPLAIGVFEVRPGIIRTPMTEGVAARYDERIAGGIVPMQRWGMPQDVASAVAALASGQMTFATGSVLNIDGALSIPRL</sequence>
<dbReference type="SUPFAM" id="SSF51735">
    <property type="entry name" value="NAD(P)-binding Rossmann-fold domains"/>
    <property type="match status" value="1"/>
</dbReference>
<dbReference type="InterPro" id="IPR036291">
    <property type="entry name" value="NAD(P)-bd_dom_sf"/>
</dbReference>
<evidence type="ECO:0000313" key="4">
    <source>
        <dbReference type="Proteomes" id="UP000054740"/>
    </source>
</evidence>
<gene>
    <name evidence="3" type="ORF">AWB70_05402</name>
</gene>
<dbReference type="EMBL" id="FCNY02000016">
    <property type="protein sequence ID" value="SAL60025.1"/>
    <property type="molecule type" value="Genomic_DNA"/>
</dbReference>